<keyword evidence="6" id="KW-1185">Reference proteome</keyword>
<feature type="domain" description="GGDEF" evidence="4">
    <location>
        <begin position="212"/>
        <end position="346"/>
    </location>
</feature>
<dbReference type="InterPro" id="IPR050469">
    <property type="entry name" value="Diguanylate_Cyclase"/>
</dbReference>
<dbReference type="GO" id="GO:0043709">
    <property type="term" value="P:cell adhesion involved in single-species biofilm formation"/>
    <property type="evidence" value="ECO:0007669"/>
    <property type="project" value="TreeGrafter"/>
</dbReference>
<dbReference type="AlphaFoldDB" id="A0AAU7NYZ9"/>
<protein>
    <recommendedName>
        <fullName evidence="2">diguanylate cyclase</fullName>
        <ecNumber evidence="2">2.7.7.65</ecNumber>
    </recommendedName>
</protein>
<dbReference type="CDD" id="cd01949">
    <property type="entry name" value="GGDEF"/>
    <property type="match status" value="1"/>
</dbReference>
<dbReference type="InterPro" id="IPR029787">
    <property type="entry name" value="Nucleotide_cyclase"/>
</dbReference>
<dbReference type="GO" id="GO:1902201">
    <property type="term" value="P:negative regulation of bacterial-type flagellum-dependent cell motility"/>
    <property type="evidence" value="ECO:0007669"/>
    <property type="project" value="TreeGrafter"/>
</dbReference>
<dbReference type="Pfam" id="PF00990">
    <property type="entry name" value="GGDEF"/>
    <property type="match status" value="1"/>
</dbReference>
<evidence type="ECO:0000259" key="4">
    <source>
        <dbReference type="PROSITE" id="PS50887"/>
    </source>
</evidence>
<evidence type="ECO:0000256" key="1">
    <source>
        <dbReference type="ARBA" id="ARBA00001946"/>
    </source>
</evidence>
<dbReference type="NCBIfam" id="TIGR00254">
    <property type="entry name" value="GGDEF"/>
    <property type="match status" value="1"/>
</dbReference>
<keyword evidence="5" id="KW-0808">Transferase</keyword>
<dbReference type="KEGG" id="mech:Q9L42_006930"/>
<evidence type="ECO:0000256" key="3">
    <source>
        <dbReference type="SAM" id="Coils"/>
    </source>
</evidence>
<dbReference type="EC" id="2.7.7.65" evidence="2"/>
<evidence type="ECO:0000313" key="5">
    <source>
        <dbReference type="EMBL" id="XBS21851.1"/>
    </source>
</evidence>
<dbReference type="PANTHER" id="PTHR45138:SF2">
    <property type="entry name" value="DIGUANYLATE CYCLASE VDCA"/>
    <property type="match status" value="1"/>
</dbReference>
<reference evidence="5 6" key="1">
    <citation type="journal article" date="2024" name="Microbiology">
        <title>Methylomarinum rosea sp. nov., a novel halophilic methanotrophic bacterium from the hypersaline Lake Elton.</title>
        <authorList>
            <person name="Suleimanov R.Z."/>
            <person name="Oshkin I.Y."/>
            <person name="Danilova O.V."/>
            <person name="Suzina N.E."/>
            <person name="Dedysh S.N."/>
        </authorList>
    </citation>
    <scope>NUCLEOTIDE SEQUENCE [LARGE SCALE GENOMIC DNA]</scope>
    <source>
        <strain evidence="5 6">Ch1-1</strain>
    </source>
</reference>
<dbReference type="RefSeq" id="WP_305909162.1">
    <property type="nucleotide sequence ID" value="NZ_CP157743.1"/>
</dbReference>
<name>A0AAU7NYZ9_9GAMM</name>
<sequence>MNGTTTFLPSYDPCPEYNARLLQRSIPMMMKHQVSTHPINYAIWYEYVAGNNGKLTAAIDELLKSKQAFDDETSLSLYKNYICNASVESFEKINYALQALIENTANTVQDSSTQVASVGEHVSASSLKLEGIDNLSDVKNVLSGIVAETRELLKISNILKTKLNEANDEMARLRSELSMVREMATTDGLTGLLNRRAFDEILVKLIDSPLASSHCLLILDLDYFKKINDRFGHLVGDKVLRYMAGLLKQHASEHHHVARFGGEELAVVMPETTMDTALAIAEQIRSALDNSRLKQKESGQSIGKVTVSIGAASLKNDDSVESFVARADQALYAAKESGRNRVVHLL</sequence>
<accession>A0AAU7NYZ9</accession>
<proteinExistence type="predicted"/>
<keyword evidence="5" id="KW-0548">Nucleotidyltransferase</keyword>
<feature type="coiled-coil region" evidence="3">
    <location>
        <begin position="156"/>
        <end position="183"/>
    </location>
</feature>
<dbReference type="InterPro" id="IPR043128">
    <property type="entry name" value="Rev_trsase/Diguanyl_cyclase"/>
</dbReference>
<dbReference type="SUPFAM" id="SSF55073">
    <property type="entry name" value="Nucleotide cyclase"/>
    <property type="match status" value="1"/>
</dbReference>
<dbReference type="Proteomes" id="UP001225378">
    <property type="component" value="Chromosome"/>
</dbReference>
<dbReference type="Gene3D" id="3.30.70.270">
    <property type="match status" value="1"/>
</dbReference>
<organism evidence="5 6">
    <name type="scientific">Methylomarinum roseum</name>
    <dbReference type="NCBI Taxonomy" id="3067653"/>
    <lineage>
        <taxon>Bacteria</taxon>
        <taxon>Pseudomonadati</taxon>
        <taxon>Pseudomonadota</taxon>
        <taxon>Gammaproteobacteria</taxon>
        <taxon>Methylococcales</taxon>
        <taxon>Methylococcaceae</taxon>
        <taxon>Methylomarinum</taxon>
    </lineage>
</organism>
<evidence type="ECO:0000256" key="2">
    <source>
        <dbReference type="ARBA" id="ARBA00012528"/>
    </source>
</evidence>
<dbReference type="PANTHER" id="PTHR45138">
    <property type="entry name" value="REGULATORY COMPONENTS OF SENSORY TRANSDUCTION SYSTEM"/>
    <property type="match status" value="1"/>
</dbReference>
<dbReference type="SMART" id="SM00267">
    <property type="entry name" value="GGDEF"/>
    <property type="match status" value="1"/>
</dbReference>
<dbReference type="GO" id="GO:0052621">
    <property type="term" value="F:diguanylate cyclase activity"/>
    <property type="evidence" value="ECO:0007669"/>
    <property type="project" value="UniProtKB-EC"/>
</dbReference>
<dbReference type="PROSITE" id="PS50887">
    <property type="entry name" value="GGDEF"/>
    <property type="match status" value="1"/>
</dbReference>
<dbReference type="InterPro" id="IPR000160">
    <property type="entry name" value="GGDEF_dom"/>
</dbReference>
<evidence type="ECO:0000313" key="6">
    <source>
        <dbReference type="Proteomes" id="UP001225378"/>
    </source>
</evidence>
<dbReference type="FunFam" id="3.30.70.270:FF:000001">
    <property type="entry name" value="Diguanylate cyclase domain protein"/>
    <property type="match status" value="1"/>
</dbReference>
<comment type="cofactor">
    <cofactor evidence="1">
        <name>Mg(2+)</name>
        <dbReference type="ChEBI" id="CHEBI:18420"/>
    </cofactor>
</comment>
<dbReference type="EMBL" id="CP157743">
    <property type="protein sequence ID" value="XBS21851.1"/>
    <property type="molecule type" value="Genomic_DNA"/>
</dbReference>
<dbReference type="GO" id="GO:0005886">
    <property type="term" value="C:plasma membrane"/>
    <property type="evidence" value="ECO:0007669"/>
    <property type="project" value="TreeGrafter"/>
</dbReference>
<keyword evidence="3" id="KW-0175">Coiled coil</keyword>
<gene>
    <name evidence="5" type="ORF">Q9L42_006930</name>
</gene>